<keyword evidence="2" id="KW-1185">Reference proteome</keyword>
<dbReference type="Proteomes" id="UP000242913">
    <property type="component" value="Unassembled WGS sequence"/>
</dbReference>
<protein>
    <submittedName>
        <fullName evidence="3">Transmembrane protein</fullName>
    </submittedName>
</protein>
<evidence type="ECO:0000313" key="1">
    <source>
        <dbReference type="EMBL" id="OZC12072.1"/>
    </source>
</evidence>
<dbReference type="WBParaSite" id="OFLC_0000006001-mRNA-1">
    <property type="protein sequence ID" value="OFLC_0000006001-mRNA-1"/>
    <property type="gene ID" value="OFLC_0000006001"/>
</dbReference>
<dbReference type="EMBL" id="KZ269978">
    <property type="protein sequence ID" value="OZC12072.1"/>
    <property type="molecule type" value="Genomic_DNA"/>
</dbReference>
<evidence type="ECO:0000313" key="2">
    <source>
        <dbReference type="Proteomes" id="UP000242913"/>
    </source>
</evidence>
<evidence type="ECO:0000313" key="3">
    <source>
        <dbReference type="WBParaSite" id="OFLC_0000006001-mRNA-1"/>
    </source>
</evidence>
<sequence length="107" mass="12396">MTDNPNGCYNVSVDFLTLPFPLQLNVMIMTNNLLWGENREIDLFGFNFALQLCYILCHAPLHLCVERKHVTSCPTSQNCTLCNADVKLPLQLRDINFYNFTYSFRDI</sequence>
<gene>
    <name evidence="1" type="ORF">X798_00591</name>
</gene>
<accession>A0A183GXV1</accession>
<name>A0A183GXV1_9BILA</name>
<organism evidence="3">
    <name type="scientific">Onchocerca flexuosa</name>
    <dbReference type="NCBI Taxonomy" id="387005"/>
    <lineage>
        <taxon>Eukaryota</taxon>
        <taxon>Metazoa</taxon>
        <taxon>Ecdysozoa</taxon>
        <taxon>Nematoda</taxon>
        <taxon>Chromadorea</taxon>
        <taxon>Rhabditida</taxon>
        <taxon>Spirurina</taxon>
        <taxon>Spiruromorpha</taxon>
        <taxon>Filarioidea</taxon>
        <taxon>Onchocercidae</taxon>
        <taxon>Onchocerca</taxon>
    </lineage>
</organism>
<dbReference type="AlphaFoldDB" id="A0A183GXV1"/>
<reference evidence="1 2" key="1">
    <citation type="submission" date="2015-12" db="EMBL/GenBank/DDBJ databases">
        <title>Draft genome of the nematode, Onchocerca flexuosa.</title>
        <authorList>
            <person name="Mitreva M."/>
        </authorList>
    </citation>
    <scope>NUCLEOTIDE SEQUENCE [LARGE SCALE GENOMIC DNA]</scope>
    <source>
        <strain evidence="1">Red Deer</strain>
    </source>
</reference>
<reference evidence="3" key="2">
    <citation type="submission" date="2016-06" db="UniProtKB">
        <authorList>
            <consortium name="WormBaseParasite"/>
        </authorList>
    </citation>
    <scope>IDENTIFICATION</scope>
</reference>
<proteinExistence type="predicted"/>